<gene>
    <name evidence="3" type="ORF">ABFY20_05655</name>
</gene>
<feature type="compositionally biased region" description="Low complexity" evidence="1">
    <location>
        <begin position="34"/>
        <end position="49"/>
    </location>
</feature>
<dbReference type="AlphaFoldDB" id="A0AB39BJR8"/>
<sequence>MTLHSLHRTLRTAALTSLTGVVLVALAGCITLPTPSSDDGPGSPATSDSAPAGSETTDVFLLSVGDCFDEGESQSVQDVQKVDCAAAHDYEVYEAFDIPGDDYPGDEAVDEAATNGCGASFATFIGIPYEQSAYDFNHLTPTADSWTKGGDHEVLCLVYDPSNKVSGSLEGAAS</sequence>
<dbReference type="InterPro" id="IPR026004">
    <property type="entry name" value="Septum_form"/>
</dbReference>
<evidence type="ECO:0000259" key="2">
    <source>
        <dbReference type="Pfam" id="PF13845"/>
    </source>
</evidence>
<evidence type="ECO:0000256" key="1">
    <source>
        <dbReference type="SAM" id="MobiDB-lite"/>
    </source>
</evidence>
<organism evidence="3">
    <name type="scientific">Herbiconiux sp. A18JL235</name>
    <dbReference type="NCBI Taxonomy" id="3152363"/>
    <lineage>
        <taxon>Bacteria</taxon>
        <taxon>Bacillati</taxon>
        <taxon>Actinomycetota</taxon>
        <taxon>Actinomycetes</taxon>
        <taxon>Micrococcales</taxon>
        <taxon>Microbacteriaceae</taxon>
        <taxon>Herbiconiux</taxon>
    </lineage>
</organism>
<name>A0AB39BJR8_9MICO</name>
<protein>
    <submittedName>
        <fullName evidence="3">Septum formation family protein</fullName>
    </submittedName>
</protein>
<dbReference type="Pfam" id="PF13845">
    <property type="entry name" value="Septum_form"/>
    <property type="match status" value="1"/>
</dbReference>
<feature type="region of interest" description="Disordered" evidence="1">
    <location>
        <begin position="34"/>
        <end position="53"/>
    </location>
</feature>
<dbReference type="RefSeq" id="WP_368498963.1">
    <property type="nucleotide sequence ID" value="NZ_CP162511.1"/>
</dbReference>
<proteinExistence type="predicted"/>
<reference evidence="3" key="1">
    <citation type="submission" date="2024-05" db="EMBL/GenBank/DDBJ databases">
        <title>Herbiconiux sp. A18JL235.</title>
        <authorList>
            <person name="Zhang G."/>
        </authorList>
    </citation>
    <scope>NUCLEOTIDE SEQUENCE</scope>
    <source>
        <strain evidence="3">A18JL235</strain>
    </source>
</reference>
<accession>A0AB39BJR8</accession>
<feature type="domain" description="Septum formation-related" evidence="2">
    <location>
        <begin position="65"/>
        <end position="162"/>
    </location>
</feature>
<dbReference type="EMBL" id="CP162511">
    <property type="protein sequence ID" value="XDI06584.1"/>
    <property type="molecule type" value="Genomic_DNA"/>
</dbReference>
<evidence type="ECO:0000313" key="3">
    <source>
        <dbReference type="EMBL" id="XDI06584.1"/>
    </source>
</evidence>